<dbReference type="PANTHER" id="PTHR33221:SF13">
    <property type="entry name" value="TRANSCRIPTIONAL REGULATOR-RELATED"/>
    <property type="match status" value="1"/>
</dbReference>
<dbReference type="PROSITE" id="PS51197">
    <property type="entry name" value="HTH_RRF2_2"/>
    <property type="match status" value="1"/>
</dbReference>
<dbReference type="Proteomes" id="UP000054925">
    <property type="component" value="Unassembled WGS sequence"/>
</dbReference>
<reference evidence="1" key="1">
    <citation type="submission" date="2016-01" db="EMBL/GenBank/DDBJ databases">
        <authorList>
            <person name="Peeters C."/>
        </authorList>
    </citation>
    <scope>NUCLEOTIDE SEQUENCE [LARGE SCALE GENOMIC DNA]</scope>
    <source>
        <strain evidence="1">LMG 22937</strain>
    </source>
</reference>
<dbReference type="AlphaFoldDB" id="A0A158EWG6"/>
<dbReference type="RefSeq" id="WP_087654298.1">
    <property type="nucleotide sequence ID" value="NZ_FCOL02000001.1"/>
</dbReference>
<organism evidence="1 2">
    <name type="scientific">Caballeronia terrestris</name>
    <dbReference type="NCBI Taxonomy" id="1226301"/>
    <lineage>
        <taxon>Bacteria</taxon>
        <taxon>Pseudomonadati</taxon>
        <taxon>Pseudomonadota</taxon>
        <taxon>Betaproteobacteria</taxon>
        <taxon>Burkholderiales</taxon>
        <taxon>Burkholderiaceae</taxon>
        <taxon>Caballeronia</taxon>
    </lineage>
</organism>
<dbReference type="NCBIfam" id="TIGR00738">
    <property type="entry name" value="rrf2_super"/>
    <property type="match status" value="1"/>
</dbReference>
<evidence type="ECO:0000313" key="1">
    <source>
        <dbReference type="EMBL" id="SAL11843.1"/>
    </source>
</evidence>
<dbReference type="PANTHER" id="PTHR33221">
    <property type="entry name" value="WINGED HELIX-TURN-HELIX TRANSCRIPTIONAL REGULATOR, RRF2 FAMILY"/>
    <property type="match status" value="1"/>
</dbReference>
<evidence type="ECO:0000313" key="2">
    <source>
        <dbReference type="Proteomes" id="UP000054925"/>
    </source>
</evidence>
<dbReference type="SUPFAM" id="SSF46785">
    <property type="entry name" value="Winged helix' DNA-binding domain"/>
    <property type="match status" value="1"/>
</dbReference>
<dbReference type="GO" id="GO:0003700">
    <property type="term" value="F:DNA-binding transcription factor activity"/>
    <property type="evidence" value="ECO:0007669"/>
    <property type="project" value="TreeGrafter"/>
</dbReference>
<keyword evidence="2" id="KW-1185">Reference proteome</keyword>
<sequence>MSHISTGVEYALHCMLYLTEQPHGVRDASVRDLSDLQGVPVDYVAKLFTKLHKAGLVVATEGAKGGFALARPPEQISVLDVVDAIDGDKPIFECREIRSRCAVFDADPPPWATSGVCAVHAVMRNAEKRMREALAGDCLADLAARVVAKAPRGYGPQVVKWLDDRTTNRRVARTERHEEERSES</sequence>
<gene>
    <name evidence="1" type="ORF">AWB67_00133</name>
</gene>
<dbReference type="OrthoDB" id="9800519at2"/>
<proteinExistence type="predicted"/>
<name>A0A158EWG6_9BURK</name>
<dbReference type="InterPro" id="IPR000944">
    <property type="entry name" value="Tscrpt_reg_Rrf2"/>
</dbReference>
<dbReference type="GO" id="GO:0005829">
    <property type="term" value="C:cytosol"/>
    <property type="evidence" value="ECO:0007669"/>
    <property type="project" value="TreeGrafter"/>
</dbReference>
<dbReference type="PROSITE" id="PS01332">
    <property type="entry name" value="HTH_RRF2_1"/>
    <property type="match status" value="1"/>
</dbReference>
<dbReference type="InterPro" id="IPR036388">
    <property type="entry name" value="WH-like_DNA-bd_sf"/>
</dbReference>
<dbReference type="InterPro" id="IPR036390">
    <property type="entry name" value="WH_DNA-bd_sf"/>
</dbReference>
<accession>A0A158EWG6</accession>
<comment type="caution">
    <text evidence="1">The sequence shown here is derived from an EMBL/GenBank/DDBJ whole genome shotgun (WGS) entry which is preliminary data.</text>
</comment>
<dbReference type="InterPro" id="IPR030489">
    <property type="entry name" value="TR_Rrf2-type_CS"/>
</dbReference>
<dbReference type="Gene3D" id="1.10.10.10">
    <property type="entry name" value="Winged helix-like DNA-binding domain superfamily/Winged helix DNA-binding domain"/>
    <property type="match status" value="1"/>
</dbReference>
<dbReference type="Pfam" id="PF02082">
    <property type="entry name" value="Rrf2"/>
    <property type="match status" value="1"/>
</dbReference>
<dbReference type="EMBL" id="FCOL02000001">
    <property type="protein sequence ID" value="SAL11843.1"/>
    <property type="molecule type" value="Genomic_DNA"/>
</dbReference>
<protein>
    <submittedName>
        <fullName evidence="1">BadM/Rrf2 family transcriptional regulator</fullName>
    </submittedName>
</protein>